<evidence type="ECO:0000313" key="2">
    <source>
        <dbReference type="Proteomes" id="UP000002762"/>
    </source>
</evidence>
<dbReference type="RefSeq" id="XP_008601172.1">
    <property type="nucleotide sequence ID" value="XM_008602950.1"/>
</dbReference>
<dbReference type="HOGENOM" id="CLU_1547259_0_0_1"/>
<reference evidence="1 2" key="1">
    <citation type="journal article" date="2012" name="Sci. Rep.">
        <title>Genomic perspectives on the evolution of fungal entomopathogenicity in Beauveria bassiana.</title>
        <authorList>
            <person name="Xiao G."/>
            <person name="Ying S.H."/>
            <person name="Zheng P."/>
            <person name="Wang Z.L."/>
            <person name="Zhang S."/>
            <person name="Xie X.Q."/>
            <person name="Shang Y."/>
            <person name="St Leger R.J."/>
            <person name="Zhao G.P."/>
            <person name="Wang C."/>
            <person name="Feng M.G."/>
        </authorList>
    </citation>
    <scope>NUCLEOTIDE SEQUENCE [LARGE SCALE GENOMIC DNA]</scope>
    <source>
        <strain evidence="1 2">ARSEF 2860</strain>
    </source>
</reference>
<dbReference type="Proteomes" id="UP000002762">
    <property type="component" value="Unassembled WGS sequence"/>
</dbReference>
<gene>
    <name evidence="1" type="ORF">BBA_07853</name>
</gene>
<evidence type="ECO:0000313" key="1">
    <source>
        <dbReference type="EMBL" id="EJP63253.1"/>
    </source>
</evidence>
<accession>J5JAU2</accession>
<dbReference type="EMBL" id="JH725177">
    <property type="protein sequence ID" value="EJP63253.1"/>
    <property type="molecule type" value="Genomic_DNA"/>
</dbReference>
<dbReference type="AlphaFoldDB" id="J5JAU2"/>
<organism evidence="1 2">
    <name type="scientific">Beauveria bassiana (strain ARSEF 2860)</name>
    <name type="common">White muscardine disease fungus</name>
    <name type="synonym">Tritirachium shiotae</name>
    <dbReference type="NCBI Taxonomy" id="655819"/>
    <lineage>
        <taxon>Eukaryota</taxon>
        <taxon>Fungi</taxon>
        <taxon>Dikarya</taxon>
        <taxon>Ascomycota</taxon>
        <taxon>Pezizomycotina</taxon>
        <taxon>Sordariomycetes</taxon>
        <taxon>Hypocreomycetidae</taxon>
        <taxon>Hypocreales</taxon>
        <taxon>Cordycipitaceae</taxon>
        <taxon>Beauveria</taxon>
    </lineage>
</organism>
<keyword evidence="2" id="KW-1185">Reference proteome</keyword>
<name>J5JAU2_BEAB2</name>
<dbReference type="InParanoid" id="J5JAU2"/>
<protein>
    <submittedName>
        <fullName evidence="1">Uncharacterized protein</fullName>
    </submittedName>
</protein>
<dbReference type="GeneID" id="19890865"/>
<proteinExistence type="predicted"/>
<sequence>MQSYPTTAVVIIGFPLDIEYKVLKVEVNGHKSPRGHKNPGLFFNTGSLVHIGASVQELSCDFYVAYKLLGYNTFRGLYLYFKKLYRRHFSPIIYSILDRRKSYYIIRGCYSFKLGIKKERRVLIRLYIIANRYYKVLVSTKVSNLYRVIAKLVKYYNNFPYIISKLYIILALR</sequence>